<dbReference type="FunFam" id="3.30.420.40:FF:000058">
    <property type="entry name" value="Putative actin-related protein 5"/>
    <property type="match status" value="1"/>
</dbReference>
<dbReference type="Gene3D" id="3.90.640.10">
    <property type="entry name" value="Actin, Chain A, domain 4"/>
    <property type="match status" value="2"/>
</dbReference>
<dbReference type="EMBL" id="GG738852">
    <property type="protein sequence ID" value="EFC48075.1"/>
    <property type="molecule type" value="Genomic_DNA"/>
</dbReference>
<proteinExistence type="inferred from homology"/>
<dbReference type="AlphaFoldDB" id="D2V5A5"/>
<keyword evidence="5" id="KW-0206">Cytoskeleton</keyword>
<evidence type="ECO:0000256" key="1">
    <source>
        <dbReference type="ARBA" id="ARBA00004245"/>
    </source>
</evidence>
<dbReference type="VEuPathDB" id="AmoebaDB:NAEGRDRAFT_44350"/>
<organism evidence="8">
    <name type="scientific">Naegleria gruberi</name>
    <name type="common">Amoeba</name>
    <dbReference type="NCBI Taxonomy" id="5762"/>
    <lineage>
        <taxon>Eukaryota</taxon>
        <taxon>Discoba</taxon>
        <taxon>Heterolobosea</taxon>
        <taxon>Tetramitia</taxon>
        <taxon>Eutetramitia</taxon>
        <taxon>Vahlkampfiidae</taxon>
        <taxon>Naegleria</taxon>
    </lineage>
</organism>
<evidence type="ECO:0000256" key="6">
    <source>
        <dbReference type="RuleBase" id="RU000487"/>
    </source>
</evidence>
<dbReference type="SMART" id="SM00268">
    <property type="entry name" value="ACTIN"/>
    <property type="match status" value="1"/>
</dbReference>
<accession>D2V5A5</accession>
<comment type="subcellular location">
    <subcellularLocation>
        <location evidence="1">Cytoplasm</location>
        <location evidence="1">Cytoskeleton</location>
    </subcellularLocation>
</comment>
<keyword evidence="8" id="KW-1185">Reference proteome</keyword>
<dbReference type="InterPro" id="IPR004000">
    <property type="entry name" value="Actin"/>
</dbReference>
<dbReference type="Proteomes" id="UP000006671">
    <property type="component" value="Unassembled WGS sequence"/>
</dbReference>
<dbReference type="GO" id="GO:0005856">
    <property type="term" value="C:cytoskeleton"/>
    <property type="evidence" value="ECO:0007669"/>
    <property type="project" value="UniProtKB-SubCell"/>
</dbReference>
<evidence type="ECO:0008006" key="9">
    <source>
        <dbReference type="Google" id="ProtNLM"/>
    </source>
</evidence>
<evidence type="ECO:0000313" key="7">
    <source>
        <dbReference type="EMBL" id="EFC48075.1"/>
    </source>
</evidence>
<dbReference type="eggNOG" id="KOG0676">
    <property type="taxonomic scope" value="Eukaryota"/>
</dbReference>
<dbReference type="SUPFAM" id="SSF53067">
    <property type="entry name" value="Actin-like ATPase domain"/>
    <property type="match status" value="2"/>
</dbReference>
<dbReference type="Gene3D" id="3.30.420.40">
    <property type="match status" value="4"/>
</dbReference>
<dbReference type="RefSeq" id="XP_002680819.1">
    <property type="nucleotide sequence ID" value="XM_002680773.1"/>
</dbReference>
<evidence type="ECO:0000256" key="2">
    <source>
        <dbReference type="ARBA" id="ARBA00022490"/>
    </source>
</evidence>
<dbReference type="GeneID" id="8849699"/>
<dbReference type="Pfam" id="PF00022">
    <property type="entry name" value="Actin"/>
    <property type="match status" value="2"/>
</dbReference>
<evidence type="ECO:0000256" key="5">
    <source>
        <dbReference type="ARBA" id="ARBA00023212"/>
    </source>
</evidence>
<dbReference type="STRING" id="5762.D2V5A5"/>
<reference evidence="7 8" key="1">
    <citation type="journal article" date="2010" name="Cell">
        <title>The genome of Naegleria gruberi illuminates early eukaryotic versatility.</title>
        <authorList>
            <person name="Fritz-Laylin L.K."/>
            <person name="Prochnik S.E."/>
            <person name="Ginger M.L."/>
            <person name="Dacks J.B."/>
            <person name="Carpenter M.L."/>
            <person name="Field M.C."/>
            <person name="Kuo A."/>
            <person name="Paredez A."/>
            <person name="Chapman J."/>
            <person name="Pham J."/>
            <person name="Shu S."/>
            <person name="Neupane R."/>
            <person name="Cipriano M."/>
            <person name="Mancuso J."/>
            <person name="Tu H."/>
            <person name="Salamov A."/>
            <person name="Lindquist E."/>
            <person name="Shapiro H."/>
            <person name="Lucas S."/>
            <person name="Grigoriev I.V."/>
            <person name="Cande W.Z."/>
            <person name="Fulton C."/>
            <person name="Rokhsar D.S."/>
            <person name="Dawson S.C."/>
        </authorList>
    </citation>
    <scope>NUCLEOTIDE SEQUENCE [LARGE SCALE GENOMIC DNA]</scope>
    <source>
        <strain evidence="7 8">NEG-M</strain>
    </source>
</reference>
<keyword evidence="4" id="KW-0067">ATP-binding</keyword>
<dbReference type="PANTHER" id="PTHR11937">
    <property type="entry name" value="ACTIN"/>
    <property type="match status" value="1"/>
</dbReference>
<evidence type="ECO:0000256" key="4">
    <source>
        <dbReference type="ARBA" id="ARBA00022840"/>
    </source>
</evidence>
<dbReference type="FunFam" id="3.30.420.40:FF:000148">
    <property type="entry name" value="Actin, alpha skeletal muscle"/>
    <property type="match status" value="1"/>
</dbReference>
<name>D2V5A5_NAEGR</name>
<protein>
    <recommendedName>
        <fullName evidence="9">Actin</fullName>
    </recommendedName>
</protein>
<sequence length="345" mass="39183">MTENPPLIIDNGSSLMKAGLSDDDAPCAVFPTVTGRQKVSTLMVGMNNIDKTFVGDNTFGLRRGINVFYYPIDRGLITDWDQMEKIWDYIFNSELRVAPEYHEVLLLEIPLNPMETKEKMSQSMFETFRVRSLCLANQCAMSMFASGRMTGIVLESGDGVTNSVPIYEGYALSHATIRVELGGKDLTDYLRKILMERGYNFTTKHETEIVRYMKEKTGCVAKRYKTTEILFQPNLVGMEVGGIHENIFTSIRKSDLDIRKELYSNIFLSGGSTLFNGIVERLYNELRELSPSSMNIRITAPPERKYTAWIGGSIFSKLSTFQSMCITLEEYEESGYNIIHRKGIF</sequence>
<dbReference type="KEGG" id="ngr:NAEGRDRAFT_44350"/>
<dbReference type="InParanoid" id="D2V5A5"/>
<gene>
    <name evidence="7" type="ORF">NAEGRDRAFT_44350</name>
</gene>
<evidence type="ECO:0000313" key="8">
    <source>
        <dbReference type="Proteomes" id="UP000006671"/>
    </source>
</evidence>
<dbReference type="InterPro" id="IPR043129">
    <property type="entry name" value="ATPase_NBD"/>
</dbReference>
<dbReference type="PRINTS" id="PR00190">
    <property type="entry name" value="ACTIN"/>
</dbReference>
<dbReference type="GO" id="GO:0005524">
    <property type="term" value="F:ATP binding"/>
    <property type="evidence" value="ECO:0007669"/>
    <property type="project" value="UniProtKB-KW"/>
</dbReference>
<keyword evidence="2" id="KW-0963">Cytoplasm</keyword>
<evidence type="ECO:0000256" key="3">
    <source>
        <dbReference type="ARBA" id="ARBA00022741"/>
    </source>
</evidence>
<comment type="similarity">
    <text evidence="6">Belongs to the actin family.</text>
</comment>
<keyword evidence="3" id="KW-0547">Nucleotide-binding</keyword>